<name>A0A834GZZ2_RHOSS</name>
<reference evidence="1" key="1">
    <citation type="submission" date="2019-11" db="EMBL/GenBank/DDBJ databases">
        <authorList>
            <person name="Liu Y."/>
            <person name="Hou J."/>
            <person name="Li T.-Q."/>
            <person name="Guan C.-H."/>
            <person name="Wu X."/>
            <person name="Wu H.-Z."/>
            <person name="Ling F."/>
            <person name="Zhang R."/>
            <person name="Shi X.-G."/>
            <person name="Ren J.-P."/>
            <person name="Chen E.-F."/>
            <person name="Sun J.-M."/>
        </authorList>
    </citation>
    <scope>NUCLEOTIDE SEQUENCE</scope>
    <source>
        <strain evidence="1">Adult_tree_wgs_1</strain>
        <tissue evidence="1">Leaves</tissue>
    </source>
</reference>
<evidence type="ECO:0000313" key="2">
    <source>
        <dbReference type="Proteomes" id="UP000626092"/>
    </source>
</evidence>
<organism evidence="1 2">
    <name type="scientific">Rhododendron simsii</name>
    <name type="common">Sims's rhododendron</name>
    <dbReference type="NCBI Taxonomy" id="118357"/>
    <lineage>
        <taxon>Eukaryota</taxon>
        <taxon>Viridiplantae</taxon>
        <taxon>Streptophyta</taxon>
        <taxon>Embryophyta</taxon>
        <taxon>Tracheophyta</taxon>
        <taxon>Spermatophyta</taxon>
        <taxon>Magnoliopsida</taxon>
        <taxon>eudicotyledons</taxon>
        <taxon>Gunneridae</taxon>
        <taxon>Pentapetalae</taxon>
        <taxon>asterids</taxon>
        <taxon>Ericales</taxon>
        <taxon>Ericaceae</taxon>
        <taxon>Ericoideae</taxon>
        <taxon>Rhodoreae</taxon>
        <taxon>Rhododendron</taxon>
    </lineage>
</organism>
<keyword evidence="2" id="KW-1185">Reference proteome</keyword>
<sequence length="84" mass="9859">MFQRSDRKEFAGVEHCDYDAWQMFQVHNSGYQMDRHLVAVLFVYAKGELPPGRTAARSTSSAFPFQDTEIERELNELRRKAQDF</sequence>
<dbReference type="OrthoDB" id="434485at2759"/>
<dbReference type="AlphaFoldDB" id="A0A834GZZ2"/>
<gene>
    <name evidence="1" type="ORF">RHSIM_Rhsim05G0167400</name>
</gene>
<dbReference type="EMBL" id="WJXA01000005">
    <property type="protein sequence ID" value="KAF7142802.1"/>
    <property type="molecule type" value="Genomic_DNA"/>
</dbReference>
<comment type="caution">
    <text evidence="1">The sequence shown here is derived from an EMBL/GenBank/DDBJ whole genome shotgun (WGS) entry which is preliminary data.</text>
</comment>
<dbReference type="Proteomes" id="UP000626092">
    <property type="component" value="Unassembled WGS sequence"/>
</dbReference>
<proteinExistence type="predicted"/>
<protein>
    <submittedName>
        <fullName evidence="1">Uncharacterized protein</fullName>
    </submittedName>
</protein>
<evidence type="ECO:0000313" key="1">
    <source>
        <dbReference type="EMBL" id="KAF7142802.1"/>
    </source>
</evidence>
<accession>A0A834GZZ2</accession>